<dbReference type="CDD" id="cd00303">
    <property type="entry name" value="retropepsin_like"/>
    <property type="match status" value="1"/>
</dbReference>
<name>A0A226D740_FOLCA</name>
<gene>
    <name evidence="2" type="ORF">Fcan01_25115</name>
</gene>
<accession>A0A226D740</accession>
<dbReference type="SUPFAM" id="SSF57756">
    <property type="entry name" value="Retrovirus zinc finger-like domains"/>
    <property type="match status" value="1"/>
</dbReference>
<feature type="compositionally biased region" description="Polar residues" evidence="1">
    <location>
        <begin position="303"/>
        <end position="317"/>
    </location>
</feature>
<reference evidence="2 3" key="1">
    <citation type="submission" date="2015-12" db="EMBL/GenBank/DDBJ databases">
        <title>The genome of Folsomia candida.</title>
        <authorList>
            <person name="Faddeeva A."/>
            <person name="Derks M.F."/>
            <person name="Anvar Y."/>
            <person name="Smit S."/>
            <person name="Van Straalen N."/>
            <person name="Roelofs D."/>
        </authorList>
    </citation>
    <scope>NUCLEOTIDE SEQUENCE [LARGE SCALE GENOMIC DNA]</scope>
    <source>
        <strain evidence="2 3">VU population</strain>
        <tissue evidence="2">Whole body</tissue>
    </source>
</reference>
<dbReference type="InterPro" id="IPR021109">
    <property type="entry name" value="Peptidase_aspartic_dom_sf"/>
</dbReference>
<comment type="caution">
    <text evidence="2">The sequence shown here is derived from an EMBL/GenBank/DDBJ whole genome shotgun (WGS) entry which is preliminary data.</text>
</comment>
<dbReference type="AlphaFoldDB" id="A0A226D740"/>
<organism evidence="2 3">
    <name type="scientific">Folsomia candida</name>
    <name type="common">Springtail</name>
    <dbReference type="NCBI Taxonomy" id="158441"/>
    <lineage>
        <taxon>Eukaryota</taxon>
        <taxon>Metazoa</taxon>
        <taxon>Ecdysozoa</taxon>
        <taxon>Arthropoda</taxon>
        <taxon>Hexapoda</taxon>
        <taxon>Collembola</taxon>
        <taxon>Entomobryomorpha</taxon>
        <taxon>Isotomoidea</taxon>
        <taxon>Isotomidae</taxon>
        <taxon>Proisotominae</taxon>
        <taxon>Folsomia</taxon>
    </lineage>
</organism>
<proteinExistence type="predicted"/>
<dbReference type="PANTHER" id="PTHR33194">
    <property type="entry name" value="ZINC KNUCKLE DOMAINCONTAINING PROTEIN"/>
    <property type="match status" value="1"/>
</dbReference>
<dbReference type="Proteomes" id="UP000198287">
    <property type="component" value="Unassembled WGS sequence"/>
</dbReference>
<dbReference type="EMBL" id="LNIX01000035">
    <property type="protein sequence ID" value="OXA40086.1"/>
    <property type="molecule type" value="Genomic_DNA"/>
</dbReference>
<dbReference type="GO" id="GO:0003676">
    <property type="term" value="F:nucleic acid binding"/>
    <property type="evidence" value="ECO:0007669"/>
    <property type="project" value="InterPro"/>
</dbReference>
<dbReference type="InterPro" id="IPR036875">
    <property type="entry name" value="Znf_CCHC_sf"/>
</dbReference>
<sequence>MTTTKPVKLGVIPSTFSGRADQDPYKYLQRFELAAQANSWDETIKTAQLQNYLADTALLWLHKYLKEQNAQATAAASGTLTIAKIKWKDITEALQKAFRTVASKEVAEDKMLARKQRSGESPEDYVYAKIDLISDYESDMDETTQVRHIVRGLKPLYFEKIYPQNLKTVEEVLNQIRRISDTQFLITKYEEVNSVEPATKAVADLSKILELQNKQHAQQMDKMMEVFTTQFKFQNNKTQNFSQQNNLVQCANCGKRNHNANQCRGQKAPRIQCMHCGYLQPVSTKGQFITQLSVGKPAGAEFNQPNTEQSNSANPRQYSECCGNDNPRLEYGLAMNSSNLTRTCGMVNNLPAQILYDSCSSATIVNSKFVTDIQALSYTVNVTGISNNPMKTIGYANLKIKLDGQSSAIDFKAYVIENFKYDLLLGLDFHKLHKVHLNFAKEEITVDQKT</sequence>
<evidence type="ECO:0000256" key="1">
    <source>
        <dbReference type="SAM" id="MobiDB-lite"/>
    </source>
</evidence>
<dbReference type="PANTHER" id="PTHR33194:SF4">
    <property type="entry name" value="CCHC-TYPE DOMAIN-CONTAINING PROTEIN"/>
    <property type="match status" value="1"/>
</dbReference>
<evidence type="ECO:0000313" key="2">
    <source>
        <dbReference type="EMBL" id="OXA40086.1"/>
    </source>
</evidence>
<dbReference type="Gene3D" id="2.40.70.10">
    <property type="entry name" value="Acid Proteases"/>
    <property type="match status" value="1"/>
</dbReference>
<dbReference type="Pfam" id="PF08284">
    <property type="entry name" value="RVP_2"/>
    <property type="match status" value="1"/>
</dbReference>
<dbReference type="GO" id="GO:0008270">
    <property type="term" value="F:zinc ion binding"/>
    <property type="evidence" value="ECO:0007669"/>
    <property type="project" value="InterPro"/>
</dbReference>
<keyword evidence="3" id="KW-1185">Reference proteome</keyword>
<dbReference type="SUPFAM" id="SSF50630">
    <property type="entry name" value="Acid proteases"/>
    <property type="match status" value="1"/>
</dbReference>
<evidence type="ECO:0000313" key="3">
    <source>
        <dbReference type="Proteomes" id="UP000198287"/>
    </source>
</evidence>
<feature type="region of interest" description="Disordered" evidence="1">
    <location>
        <begin position="299"/>
        <end position="318"/>
    </location>
</feature>
<protein>
    <submittedName>
        <fullName evidence="2">Gag-Pol polyprotein</fullName>
    </submittedName>
</protein>